<evidence type="ECO:0000256" key="3">
    <source>
        <dbReference type="ARBA" id="ARBA00022801"/>
    </source>
</evidence>
<keyword evidence="2 5" id="KW-0547">Nucleotide-binding</keyword>
<evidence type="ECO:0000313" key="8">
    <source>
        <dbReference type="Proteomes" id="UP001301350"/>
    </source>
</evidence>
<dbReference type="InterPro" id="IPR030231">
    <property type="entry name" value="Gpn2"/>
</dbReference>
<feature type="region of interest" description="Disordered" evidence="6">
    <location>
        <begin position="1"/>
        <end position="30"/>
    </location>
</feature>
<dbReference type="GO" id="GO:0005525">
    <property type="term" value="F:GTP binding"/>
    <property type="evidence" value="ECO:0007669"/>
    <property type="project" value="UniProtKB-KW"/>
</dbReference>
<keyword evidence="8" id="KW-1185">Reference proteome</keyword>
<dbReference type="InterPro" id="IPR004130">
    <property type="entry name" value="Gpn"/>
</dbReference>
<evidence type="ECO:0000256" key="6">
    <source>
        <dbReference type="SAM" id="MobiDB-lite"/>
    </source>
</evidence>
<dbReference type="GO" id="GO:0005737">
    <property type="term" value="C:cytoplasm"/>
    <property type="evidence" value="ECO:0007669"/>
    <property type="project" value="UniProtKB-SubCell"/>
</dbReference>
<keyword evidence="4 5" id="KW-0342">GTP-binding</keyword>
<comment type="function">
    <text evidence="5">Small GTPase required for proper nuclear import of RNA polymerase II (RNAPII). May act at an RNAP assembly step prior to nuclear import.</text>
</comment>
<keyword evidence="5" id="KW-0963">Cytoplasm</keyword>
<dbReference type="EC" id="3.6.5.-" evidence="5"/>
<dbReference type="EMBL" id="JANCYW010000001">
    <property type="protein sequence ID" value="KAK4534168.1"/>
    <property type="molecule type" value="Genomic_DNA"/>
</dbReference>
<evidence type="ECO:0000256" key="4">
    <source>
        <dbReference type="ARBA" id="ARBA00023134"/>
    </source>
</evidence>
<evidence type="ECO:0000313" key="7">
    <source>
        <dbReference type="EMBL" id="KAK4534168.1"/>
    </source>
</evidence>
<dbReference type="AlphaFoldDB" id="A0AAV9IQC2"/>
<accession>A0AAV9IQC2</accession>
<evidence type="ECO:0000256" key="1">
    <source>
        <dbReference type="ARBA" id="ARBA00005290"/>
    </source>
</evidence>
<dbReference type="PANTHER" id="PTHR21231:SF8">
    <property type="entry name" value="GPN-LOOP GTPASE 1"/>
    <property type="match status" value="1"/>
</dbReference>
<reference evidence="7 8" key="1">
    <citation type="submission" date="2022-07" db="EMBL/GenBank/DDBJ databases">
        <title>Genome-wide signatures of adaptation to extreme environments.</title>
        <authorList>
            <person name="Cho C.H."/>
            <person name="Yoon H.S."/>
        </authorList>
    </citation>
    <scope>NUCLEOTIDE SEQUENCE [LARGE SCALE GENOMIC DNA]</scope>
    <source>
        <strain evidence="7 8">DBV 063 E5</strain>
    </source>
</reference>
<gene>
    <name evidence="7" type="ORF">CDCA_CDCA01G0193</name>
</gene>
<organism evidence="7 8">
    <name type="scientific">Cyanidium caldarium</name>
    <name type="common">Red alga</name>
    <dbReference type="NCBI Taxonomy" id="2771"/>
    <lineage>
        <taxon>Eukaryota</taxon>
        <taxon>Rhodophyta</taxon>
        <taxon>Bangiophyceae</taxon>
        <taxon>Cyanidiales</taxon>
        <taxon>Cyanidiaceae</taxon>
        <taxon>Cyanidium</taxon>
    </lineage>
</organism>
<dbReference type="GO" id="GO:0003924">
    <property type="term" value="F:GTPase activity"/>
    <property type="evidence" value="ECO:0007669"/>
    <property type="project" value="TreeGrafter"/>
</dbReference>
<comment type="caution">
    <text evidence="7">The sequence shown here is derived from an EMBL/GenBank/DDBJ whole genome shotgun (WGS) entry which is preliminary data.</text>
</comment>
<feature type="compositionally biased region" description="Low complexity" evidence="6">
    <location>
        <begin position="9"/>
        <end position="30"/>
    </location>
</feature>
<proteinExistence type="inferred from homology"/>
<name>A0AAV9IQC2_CYACA</name>
<dbReference type="CDD" id="cd17871">
    <property type="entry name" value="GPN2"/>
    <property type="match status" value="1"/>
</dbReference>
<sequence length="336" mass="36521">MTEAAAARDSTSAESPTSPDDPPSSSSPRPLFLQLVVGPPGSGKTTYCAAMSQLCAVLGRRHLVVNLDPAVDHQESPPYTADVDVRDLVAAETVMQRWALGPNGALTYCLEYLLENVDWLQTRLQTLREGDSGDPVDYVIVDMPGQVELYSHHHAASELVRRLCRSTDAAPALDVRGVCVNLIDSQCCADAGKYLASSLVALMTMLRMELPHVNVLSKVDLFEAEYARQMAALDHDDDEEGRTAPGALFALDFYTEAMDLDTLLPHLDAKYARLNRAVVALLNDYGLVRFHPASVADIASLQAVLEAADRACGYCFAERDWRRQAADAEAAPASDK</sequence>
<dbReference type="Pfam" id="PF03029">
    <property type="entry name" value="ATP_bind_1"/>
    <property type="match status" value="1"/>
</dbReference>
<dbReference type="Proteomes" id="UP001301350">
    <property type="component" value="Unassembled WGS sequence"/>
</dbReference>
<dbReference type="SUPFAM" id="SSF52540">
    <property type="entry name" value="P-loop containing nucleoside triphosphate hydrolases"/>
    <property type="match status" value="1"/>
</dbReference>
<keyword evidence="3 5" id="KW-0378">Hydrolase</keyword>
<dbReference type="Gene3D" id="3.40.50.300">
    <property type="entry name" value="P-loop containing nucleotide triphosphate hydrolases"/>
    <property type="match status" value="1"/>
</dbReference>
<evidence type="ECO:0000256" key="5">
    <source>
        <dbReference type="RuleBase" id="RU365059"/>
    </source>
</evidence>
<comment type="subcellular location">
    <subcellularLocation>
        <location evidence="5">Cytoplasm</location>
    </subcellularLocation>
    <subcellularLocation>
        <location evidence="5">Nucleus</location>
    </subcellularLocation>
</comment>
<evidence type="ECO:0000256" key="2">
    <source>
        <dbReference type="ARBA" id="ARBA00022741"/>
    </source>
</evidence>
<comment type="similarity">
    <text evidence="1 5">Belongs to the GPN-loop GTPase family.</text>
</comment>
<dbReference type="InterPro" id="IPR027417">
    <property type="entry name" value="P-loop_NTPase"/>
</dbReference>
<comment type="subunit">
    <text evidence="5">Binds to RNA polymerase II.</text>
</comment>
<protein>
    <recommendedName>
        <fullName evidence="5">GPN-loop GTPase</fullName>
        <ecNumber evidence="5">3.6.5.-</ecNumber>
    </recommendedName>
</protein>
<dbReference type="PANTHER" id="PTHR21231">
    <property type="entry name" value="XPA-BINDING PROTEIN 1-RELATED"/>
    <property type="match status" value="1"/>
</dbReference>
<dbReference type="GO" id="GO:0005634">
    <property type="term" value="C:nucleus"/>
    <property type="evidence" value="ECO:0007669"/>
    <property type="project" value="UniProtKB-SubCell"/>
</dbReference>